<name>A0A835WAJ4_CHLIN</name>
<sequence>MFFRRDETLQRLLTTPGIPEGDEAVEDEEAAEEHAQDDDAAGLGPAGEAQQLPHRAPPHAEQRTPGSSSGTRVPYLPSWDIARSALWIQLEAGLVQVMALESQAAAVAAAGGGSASHAAAHAAGSKRVGTLQRHAASQLGAVLEGDEEGSAEASEQEVVAAPAIRSRMGAMGISIPVERLESFSATAAVASPPGRCYSRTLSIGRAACAELPHPRGLGDVPLTPCGGGGALGARVGSVTGAAAFGRDSTLLRGRGRSSSIVAAALPAAAADYAAAAAVAGDADSHGGAAAAGCDDHAADEPHHHVAFAVGLAAATTANAAVNSVGDLAVAGLSAVASTALGAVSSAALRQLGPHALAAGSNMLVNRIQSIIVKRTSATAIDAALGAAASARPSASAAGSSEGTAGASGRAGREALNRRLRATMLGMSVMWFLLNLGGMQDSLTHLDFQHDFVHSVKTMIDLASSGPNFMENCHELLQIGFSVGVNLGARNAGGGGGAGGMMAGAATAASAAAGVPVGNLDLVHGMMQGLQAVQNVASGILG</sequence>
<organism evidence="2 3">
    <name type="scientific">Chlamydomonas incerta</name>
    <dbReference type="NCBI Taxonomy" id="51695"/>
    <lineage>
        <taxon>Eukaryota</taxon>
        <taxon>Viridiplantae</taxon>
        <taxon>Chlorophyta</taxon>
        <taxon>core chlorophytes</taxon>
        <taxon>Chlorophyceae</taxon>
        <taxon>CS clade</taxon>
        <taxon>Chlamydomonadales</taxon>
        <taxon>Chlamydomonadaceae</taxon>
        <taxon>Chlamydomonas</taxon>
    </lineage>
</organism>
<evidence type="ECO:0000313" key="2">
    <source>
        <dbReference type="EMBL" id="KAG2443823.1"/>
    </source>
</evidence>
<accession>A0A835WAJ4</accession>
<comment type="caution">
    <text evidence="2">The sequence shown here is derived from an EMBL/GenBank/DDBJ whole genome shotgun (WGS) entry which is preliminary data.</text>
</comment>
<evidence type="ECO:0000256" key="1">
    <source>
        <dbReference type="SAM" id="MobiDB-lite"/>
    </source>
</evidence>
<evidence type="ECO:0000313" key="3">
    <source>
        <dbReference type="Proteomes" id="UP000650467"/>
    </source>
</evidence>
<dbReference type="EMBL" id="JAEHOC010000003">
    <property type="protein sequence ID" value="KAG2443823.1"/>
    <property type="molecule type" value="Genomic_DNA"/>
</dbReference>
<proteinExistence type="predicted"/>
<dbReference type="OrthoDB" id="540439at2759"/>
<feature type="compositionally biased region" description="Acidic residues" evidence="1">
    <location>
        <begin position="20"/>
        <end position="40"/>
    </location>
</feature>
<dbReference type="AlphaFoldDB" id="A0A835WAJ4"/>
<feature type="region of interest" description="Disordered" evidence="1">
    <location>
        <begin position="1"/>
        <end position="72"/>
    </location>
</feature>
<dbReference type="Proteomes" id="UP000650467">
    <property type="component" value="Unassembled WGS sequence"/>
</dbReference>
<gene>
    <name evidence="2" type="ORF">HXX76_002166</name>
</gene>
<keyword evidence="3" id="KW-1185">Reference proteome</keyword>
<protein>
    <submittedName>
        <fullName evidence="2">Uncharacterized protein</fullName>
    </submittedName>
</protein>
<reference evidence="2" key="1">
    <citation type="journal article" date="2020" name="bioRxiv">
        <title>Comparative genomics of Chlamydomonas.</title>
        <authorList>
            <person name="Craig R.J."/>
            <person name="Hasan A.R."/>
            <person name="Ness R.W."/>
            <person name="Keightley P.D."/>
        </authorList>
    </citation>
    <scope>NUCLEOTIDE SEQUENCE</scope>
    <source>
        <strain evidence="2">SAG 7.73</strain>
    </source>
</reference>